<dbReference type="GO" id="GO:0009253">
    <property type="term" value="P:peptidoglycan catabolic process"/>
    <property type="evidence" value="ECO:0007669"/>
    <property type="project" value="TreeGrafter"/>
</dbReference>
<dbReference type="InterPro" id="IPR023346">
    <property type="entry name" value="Lysozyme-like_dom_sf"/>
</dbReference>
<dbReference type="PATRIC" id="fig|479117.4.peg.941"/>
<dbReference type="CDD" id="cd13399">
    <property type="entry name" value="Slt35-like"/>
    <property type="match status" value="1"/>
</dbReference>
<protein>
    <recommendedName>
        <fullName evidence="2">Transglycosylase SLT domain-containing protein</fullName>
    </recommendedName>
</protein>
<dbReference type="GO" id="GO:0008933">
    <property type="term" value="F:peptidoglycan lytic transglycosylase activity"/>
    <property type="evidence" value="ECO:0007669"/>
    <property type="project" value="TreeGrafter"/>
</dbReference>
<dbReference type="Proteomes" id="UP000243589">
    <property type="component" value="Unassembled WGS sequence"/>
</dbReference>
<dbReference type="EMBL" id="LQQC01000010">
    <property type="protein sequence ID" value="KXZ57910.1"/>
    <property type="molecule type" value="Genomic_DNA"/>
</dbReference>
<dbReference type="PANTHER" id="PTHR30163">
    <property type="entry name" value="MEMBRANE-BOUND LYTIC MUREIN TRANSGLYCOSYLASE B"/>
    <property type="match status" value="1"/>
</dbReference>
<evidence type="ECO:0000313" key="3">
    <source>
        <dbReference type="EMBL" id="KXZ57910.1"/>
    </source>
</evidence>
<feature type="region of interest" description="Disordered" evidence="1">
    <location>
        <begin position="30"/>
        <end position="64"/>
    </location>
</feature>
<evidence type="ECO:0000259" key="2">
    <source>
        <dbReference type="Pfam" id="PF13406"/>
    </source>
</evidence>
<gene>
    <name evidence="3" type="ORF">Bravens_00941</name>
</gene>
<reference evidence="3 4" key="1">
    <citation type="submission" date="2016-01" db="EMBL/GenBank/DDBJ databases">
        <title>Use of Whole Genome Sequencing to ascertain that Brevibacterium massiliense (Roux, Raoult 2009) is a later heterotypic synonym of Brevibacterium ravenspurgense (Mages 2008).</title>
        <authorList>
            <person name="Bernier A.-M."/>
            <person name="Burdz T."/>
            <person name="Huynh C."/>
            <person name="Pachecho A.L."/>
            <person name="Wiebe D."/>
            <person name="Bonner C."/>
            <person name="Bernard K."/>
        </authorList>
    </citation>
    <scope>NUCLEOTIDE SEQUENCE [LARGE SCALE GENOMIC DNA]</scope>
    <source>
        <strain evidence="3 4">CCUG56047</strain>
    </source>
</reference>
<dbReference type="AlphaFoldDB" id="A0A150H8B8"/>
<dbReference type="Gene3D" id="1.10.530.10">
    <property type="match status" value="1"/>
</dbReference>
<dbReference type="InterPro" id="IPR043426">
    <property type="entry name" value="MltB-like"/>
</dbReference>
<keyword evidence="4" id="KW-1185">Reference proteome</keyword>
<accession>A0A150H8B8</accession>
<comment type="caution">
    <text evidence="3">The sequence shown here is derived from an EMBL/GenBank/DDBJ whole genome shotgun (WGS) entry which is preliminary data.</text>
</comment>
<sequence>MKHATAVVSALLGIASLVLGGLLVVQLQNDDSATHPTPPPVPERPESPDLPADEKQSPQPPQLESPWLTAAAEKTGIPARALQSYVTAEAWAGREHPECGLGWTTLAGIGFVETAHGTIGGSAVDDTGVVKPEIFGPKLDGSVRGTAVITDTDGGRLDGDNEHDRAVGPMQFLPSVWDKMAVDANGDGKKDPHSYDDAAVTAAAYLCAERSITTPEEWTKAVFSYNPDEAYVNAVWQAANKAGTDAAA</sequence>
<evidence type="ECO:0000313" key="4">
    <source>
        <dbReference type="Proteomes" id="UP000243589"/>
    </source>
</evidence>
<evidence type="ECO:0000256" key="1">
    <source>
        <dbReference type="SAM" id="MobiDB-lite"/>
    </source>
</evidence>
<dbReference type="Pfam" id="PF13406">
    <property type="entry name" value="SLT_2"/>
    <property type="match status" value="1"/>
</dbReference>
<dbReference type="InterPro" id="IPR031304">
    <property type="entry name" value="SLT_2"/>
</dbReference>
<name>A0A150H8B8_9MICO</name>
<proteinExistence type="predicted"/>
<dbReference type="RefSeq" id="WP_062020777.1">
    <property type="nucleotide sequence ID" value="NZ_LQQC01000010.1"/>
</dbReference>
<feature type="domain" description="Transglycosylase SLT" evidence="2">
    <location>
        <begin position="166"/>
        <end position="208"/>
    </location>
</feature>
<organism evidence="3 4">
    <name type="scientific">Brevibacterium ravenspurgense</name>
    <dbReference type="NCBI Taxonomy" id="479117"/>
    <lineage>
        <taxon>Bacteria</taxon>
        <taxon>Bacillati</taxon>
        <taxon>Actinomycetota</taxon>
        <taxon>Actinomycetes</taxon>
        <taxon>Micrococcales</taxon>
        <taxon>Brevibacteriaceae</taxon>
        <taxon>Brevibacterium</taxon>
    </lineage>
</organism>
<dbReference type="SUPFAM" id="SSF53955">
    <property type="entry name" value="Lysozyme-like"/>
    <property type="match status" value="1"/>
</dbReference>
<feature type="compositionally biased region" description="Basic and acidic residues" evidence="1">
    <location>
        <begin position="43"/>
        <end position="56"/>
    </location>
</feature>
<dbReference type="PANTHER" id="PTHR30163:SF8">
    <property type="entry name" value="LYTIC MUREIN TRANSGLYCOSYLASE"/>
    <property type="match status" value="1"/>
</dbReference>